<feature type="region of interest" description="Disordered" evidence="3">
    <location>
        <begin position="72"/>
        <end position="93"/>
    </location>
</feature>
<dbReference type="OrthoDB" id="2021143at2759"/>
<keyword evidence="2" id="KW-0962">Peroxisome biogenesis</keyword>
<gene>
    <name evidence="4" type="ORF">PFL1_03023</name>
</gene>
<feature type="compositionally biased region" description="Polar residues" evidence="3">
    <location>
        <begin position="294"/>
        <end position="315"/>
    </location>
</feature>
<dbReference type="GO" id="GO:0007031">
    <property type="term" value="P:peroxisome organization"/>
    <property type="evidence" value="ECO:0007669"/>
    <property type="project" value="UniProtKB-KW"/>
</dbReference>
<dbReference type="GeneID" id="19317135"/>
<keyword evidence="2" id="KW-0576">Peroxisome</keyword>
<comment type="subcellular location">
    <subcellularLocation>
        <location evidence="2">Peroxisome membrane</location>
    </subcellularLocation>
</comment>
<dbReference type="Pfam" id="PF08610">
    <property type="entry name" value="Pex16"/>
    <property type="match status" value="1"/>
</dbReference>
<dbReference type="Proteomes" id="UP000053664">
    <property type="component" value="Unassembled WGS sequence"/>
</dbReference>
<dbReference type="KEGG" id="pfp:PFL1_03023"/>
<dbReference type="RefSeq" id="XP_007878731.1">
    <property type="nucleotide sequence ID" value="XM_007880540.1"/>
</dbReference>
<comment type="similarity">
    <text evidence="1 2">Belongs to the peroxin-16 family.</text>
</comment>
<evidence type="ECO:0000256" key="1">
    <source>
        <dbReference type="ARBA" id="ARBA00009505"/>
    </source>
</evidence>
<feature type="compositionally biased region" description="Low complexity" evidence="3">
    <location>
        <begin position="77"/>
        <end position="93"/>
    </location>
</feature>
<proteinExistence type="inferred from homology"/>
<dbReference type="PANTHER" id="PTHR13299">
    <property type="entry name" value="PEROXISOMAL MEMBRANE PROTEIN PEX16"/>
    <property type="match status" value="1"/>
</dbReference>
<dbReference type="EMBL" id="KE361631">
    <property type="protein sequence ID" value="EPQ29268.1"/>
    <property type="molecule type" value="Genomic_DNA"/>
</dbReference>
<dbReference type="PANTHER" id="PTHR13299:SF0">
    <property type="entry name" value="PEROXISOMAL MEMBRANE PROTEIN PEX16"/>
    <property type="match status" value="1"/>
</dbReference>
<reference evidence="4 5" key="1">
    <citation type="journal article" date="2013" name="Plant Cell">
        <title>The transition from a phytopathogenic smut ancestor to an anamorphic biocontrol agent deciphered by comparative whole-genome analysis.</title>
        <authorList>
            <person name="Lefebvre F."/>
            <person name="Joly D.L."/>
            <person name="Labbe C."/>
            <person name="Teichmann B."/>
            <person name="Linning R."/>
            <person name="Belzile F."/>
            <person name="Bakkeren G."/>
            <person name="Belanger R.R."/>
        </authorList>
    </citation>
    <scope>NUCLEOTIDE SEQUENCE [LARGE SCALE GENOMIC DNA]</scope>
    <source>
        <strain evidence="4 5">PF-1</strain>
    </source>
</reference>
<dbReference type="GO" id="GO:0005778">
    <property type="term" value="C:peroxisomal membrane"/>
    <property type="evidence" value="ECO:0007669"/>
    <property type="project" value="UniProtKB-SubCell"/>
</dbReference>
<accession>A0A061H9F4</accession>
<name>A0A061H9F4_9BASI</name>
<sequence>MSLLKQYDHFLLTNASQITGVESTLRSITYFLPGRFKDAELAGEAIYSALNLLGLYHDSILVRALSQQHTAAPGTLPSSSSSPSSASSSPSSFSLSEHARYTQHFSRTSTPYNLVARALVIIGYLELLVEMAARRKLSKRRAWDVVATIEATKAALRLSLIHMTGDRMSIQPPIPEREVDPATLEEERTKRIATLATSLDKAAAAAAAEKNSSAASPPTASSSAAPSGYWKGIRTGYLRPTLASLRPGSLAGQQDDAAQGEKGKGPHNPAPPHLRALGMAGHNSGSDSDDTLVAQGTASMSSSRTLPPHQSSTGSGALKHGPPSPPAPLEPWTEKQINDYLLSRVVSVNDVRRPEDLVRPLRNRLAKAAETLWVLRPLLYVLAIRRWGRRHTAPFLLSFCLEYIARAMRKRALSSSTASGNGSAASLLGNPLVAAMMGGNPMLGLLSAFLGGDSAAAKEKRPISSVEEMEWSKRDRSFWWYLLRGPVWYGWTRPKLSSLVARTENRALIGMVGGIVGDYLPLVDEYYFYSAT</sequence>
<feature type="region of interest" description="Disordered" evidence="3">
    <location>
        <begin position="246"/>
        <end position="332"/>
    </location>
</feature>
<evidence type="ECO:0000313" key="5">
    <source>
        <dbReference type="Proteomes" id="UP000053664"/>
    </source>
</evidence>
<organism evidence="4 5">
    <name type="scientific">Pseudozyma flocculosa PF-1</name>
    <dbReference type="NCBI Taxonomy" id="1277687"/>
    <lineage>
        <taxon>Eukaryota</taxon>
        <taxon>Fungi</taxon>
        <taxon>Dikarya</taxon>
        <taxon>Basidiomycota</taxon>
        <taxon>Ustilaginomycotina</taxon>
        <taxon>Ustilaginomycetes</taxon>
        <taxon>Ustilaginales</taxon>
        <taxon>Ustilaginaceae</taxon>
        <taxon>Pseudozyma</taxon>
    </lineage>
</organism>
<dbReference type="AlphaFoldDB" id="A0A061H9F4"/>
<evidence type="ECO:0000256" key="3">
    <source>
        <dbReference type="SAM" id="MobiDB-lite"/>
    </source>
</evidence>
<dbReference type="HOGENOM" id="CLU_036533_2_0_1"/>
<dbReference type="eggNOG" id="KOG4546">
    <property type="taxonomic scope" value="Eukaryota"/>
</dbReference>
<evidence type="ECO:0000256" key="2">
    <source>
        <dbReference type="RuleBase" id="RU365003"/>
    </source>
</evidence>
<protein>
    <recommendedName>
        <fullName evidence="2">Peroxisomal membrane protein PEX16</fullName>
    </recommendedName>
</protein>
<dbReference type="InterPro" id="IPR013919">
    <property type="entry name" value="Pex16"/>
</dbReference>
<evidence type="ECO:0000313" key="4">
    <source>
        <dbReference type="EMBL" id="EPQ29268.1"/>
    </source>
</evidence>